<name>A0AC61L1Y9_9EURY</name>
<evidence type="ECO:0000313" key="2">
    <source>
        <dbReference type="Proteomes" id="UP000248329"/>
    </source>
</evidence>
<comment type="caution">
    <text evidence="1">The sequence shown here is derived from an EMBL/GenBank/DDBJ whole genome shotgun (WGS) entry which is preliminary data.</text>
</comment>
<dbReference type="Proteomes" id="UP000248329">
    <property type="component" value="Unassembled WGS sequence"/>
</dbReference>
<sequence length="78" mass="8910">MIYVMRKVKIESMEDLESLPEDEWVEVPEGLHAKFIYSVDRVNNKLTITLPEEVAKRIGDRLCATFDGGNIVISESLK</sequence>
<reference evidence="1" key="1">
    <citation type="submission" date="2018-01" db="EMBL/GenBank/DDBJ databases">
        <authorList>
            <person name="Krukenberg V."/>
        </authorList>
    </citation>
    <scope>NUCLEOTIDE SEQUENCE</scope>
    <source>
        <strain evidence="1">E20ANME2</strain>
    </source>
</reference>
<organism evidence="1 2">
    <name type="scientific">Candidatus Methanogaster sp</name>
    <dbReference type="NCBI Taxonomy" id="3386292"/>
    <lineage>
        <taxon>Archaea</taxon>
        <taxon>Methanobacteriati</taxon>
        <taxon>Methanobacteriota</taxon>
        <taxon>Stenosarchaea group</taxon>
        <taxon>Methanomicrobia</taxon>
        <taxon>Methanosarcinales</taxon>
        <taxon>ANME-2 cluster</taxon>
        <taxon>Candidatus Methanogasteraceae</taxon>
        <taxon>Candidatus Methanogaster</taxon>
    </lineage>
</organism>
<protein>
    <submittedName>
        <fullName evidence="1">Uncharacterized protein</fullName>
    </submittedName>
</protein>
<proteinExistence type="predicted"/>
<accession>A0AC61L1Y9</accession>
<evidence type="ECO:0000313" key="1">
    <source>
        <dbReference type="EMBL" id="PXF59818.1"/>
    </source>
</evidence>
<gene>
    <name evidence="1" type="ORF">C4B59_10435</name>
</gene>
<dbReference type="EMBL" id="PQXF01000021">
    <property type="protein sequence ID" value="PXF59818.1"/>
    <property type="molecule type" value="Genomic_DNA"/>
</dbReference>